<protein>
    <submittedName>
        <fullName evidence="2">FAD-dependent oxidoreductase</fullName>
    </submittedName>
</protein>
<dbReference type="Pfam" id="PF01593">
    <property type="entry name" value="Amino_oxidase"/>
    <property type="match status" value="1"/>
</dbReference>
<evidence type="ECO:0000313" key="3">
    <source>
        <dbReference type="Proteomes" id="UP000825051"/>
    </source>
</evidence>
<evidence type="ECO:0000313" key="2">
    <source>
        <dbReference type="EMBL" id="QYM79290.1"/>
    </source>
</evidence>
<dbReference type="EMBL" id="CP080507">
    <property type="protein sequence ID" value="QYM79290.1"/>
    <property type="molecule type" value="Genomic_DNA"/>
</dbReference>
<dbReference type="SUPFAM" id="SSF51905">
    <property type="entry name" value="FAD/NAD(P)-binding domain"/>
    <property type="match status" value="1"/>
</dbReference>
<dbReference type="PANTHER" id="PTHR42923:SF17">
    <property type="entry name" value="AMINE OXIDASE DOMAIN-CONTAINING PROTEIN"/>
    <property type="match status" value="1"/>
</dbReference>
<dbReference type="InterPro" id="IPR050464">
    <property type="entry name" value="Zeta_carotene_desat/Oxidored"/>
</dbReference>
<dbReference type="Gene3D" id="3.50.50.60">
    <property type="entry name" value="FAD/NAD(P)-binding domain"/>
    <property type="match status" value="1"/>
</dbReference>
<dbReference type="PANTHER" id="PTHR42923">
    <property type="entry name" value="PROTOPORPHYRINOGEN OXIDASE"/>
    <property type="match status" value="1"/>
</dbReference>
<name>A0A8F9TUH4_9BACT</name>
<gene>
    <name evidence="2" type="ORF">K0B96_01335</name>
</gene>
<feature type="domain" description="Amine oxidase" evidence="1">
    <location>
        <begin position="11"/>
        <end position="298"/>
    </location>
</feature>
<keyword evidence="3" id="KW-1185">Reference proteome</keyword>
<dbReference type="KEGG" id="ole:K0B96_01335"/>
<proteinExistence type="predicted"/>
<dbReference type="Proteomes" id="UP000825051">
    <property type="component" value="Chromosome"/>
</dbReference>
<accession>A0A8F9TUH4</accession>
<dbReference type="AlphaFoldDB" id="A0A8F9TUH4"/>
<evidence type="ECO:0000259" key="1">
    <source>
        <dbReference type="Pfam" id="PF01593"/>
    </source>
</evidence>
<dbReference type="PROSITE" id="PS51257">
    <property type="entry name" value="PROKAR_LIPOPROTEIN"/>
    <property type="match status" value="1"/>
</dbReference>
<dbReference type="InterPro" id="IPR036188">
    <property type="entry name" value="FAD/NAD-bd_sf"/>
</dbReference>
<dbReference type="RefSeq" id="WP_220162959.1">
    <property type="nucleotide sequence ID" value="NZ_CP080507.1"/>
</dbReference>
<organism evidence="2 3">
    <name type="scientific">Horticoccus luteus</name>
    <dbReference type="NCBI Taxonomy" id="2862869"/>
    <lineage>
        <taxon>Bacteria</taxon>
        <taxon>Pseudomonadati</taxon>
        <taxon>Verrucomicrobiota</taxon>
        <taxon>Opitutia</taxon>
        <taxon>Opitutales</taxon>
        <taxon>Opitutaceae</taxon>
        <taxon>Horticoccus</taxon>
    </lineage>
</organism>
<dbReference type="GO" id="GO:0016491">
    <property type="term" value="F:oxidoreductase activity"/>
    <property type="evidence" value="ECO:0007669"/>
    <property type="project" value="InterPro"/>
</dbReference>
<sequence length="309" mass="34367">MSRLAIIGTGIAGLGCAHFLHRQFDLTLFEAEPRLGGHAHTIDVPEPGAAHPVALDTGFMVFNRVTYPHLSRLFDLLEIPTQPAPMSFSVRHAGTGLEFCGSSLNHLFAQRRNLLRPRFYRMLAAINRFNAEAVRALADTASLDGLTVADYARAGNYGADFLHLYLAPMSSAVWSAPPEQMASFPAVTLLRFFHNHGFLGLHTQHPWRTVAGGSRVYVQRISAPWRDRIRLGDPVTQVARHALGVTLRTARGEHHLFDHVIFACHADQALRLLAAPTTDEARLLRAFRYQPNVATVHTDTRVMPRHRLA</sequence>
<reference evidence="2" key="1">
    <citation type="submission" date="2021-08" db="EMBL/GenBank/DDBJ databases">
        <title>Genome of a novel bacterium of the phylum Verrucomicrobia, Oleiharenicola sp. KSB-15.</title>
        <authorList>
            <person name="Chung J.-H."/>
            <person name="Ahn J.-H."/>
            <person name="Yoon Y."/>
            <person name="Kim D.-Y."/>
            <person name="An S.-H."/>
            <person name="Park I."/>
            <person name="Yeon J."/>
        </authorList>
    </citation>
    <scope>NUCLEOTIDE SEQUENCE</scope>
    <source>
        <strain evidence="2">KSB-15</strain>
    </source>
</reference>
<dbReference type="InterPro" id="IPR002937">
    <property type="entry name" value="Amino_oxidase"/>
</dbReference>